<dbReference type="InterPro" id="IPR050534">
    <property type="entry name" value="Coronavir_polyprotein_1ab"/>
</dbReference>
<gene>
    <name evidence="15" type="ORF">yc1106_05510</name>
</gene>
<dbReference type="PANTHER" id="PTHR43788:SF8">
    <property type="entry name" value="DNA-BINDING PROTEIN SMUBP-2"/>
    <property type="match status" value="1"/>
</dbReference>
<dbReference type="InterPro" id="IPR003593">
    <property type="entry name" value="AAA+_ATPase"/>
</dbReference>
<feature type="region of interest" description="Disordered" evidence="12">
    <location>
        <begin position="960"/>
        <end position="995"/>
    </location>
</feature>
<evidence type="ECO:0000313" key="16">
    <source>
        <dbReference type="Proteomes" id="UP001056012"/>
    </source>
</evidence>
<dbReference type="Pfam" id="PF13087">
    <property type="entry name" value="AAA_12"/>
    <property type="match status" value="1"/>
</dbReference>
<feature type="compositionally biased region" description="Low complexity" evidence="12">
    <location>
        <begin position="1190"/>
        <end position="1204"/>
    </location>
</feature>
<keyword evidence="9" id="KW-0067">ATP-binding</keyword>
<evidence type="ECO:0000256" key="2">
    <source>
        <dbReference type="ARBA" id="ARBA00004496"/>
    </source>
</evidence>
<feature type="compositionally biased region" description="Basic and acidic residues" evidence="12">
    <location>
        <begin position="837"/>
        <end position="851"/>
    </location>
</feature>
<dbReference type="CDD" id="cd18808">
    <property type="entry name" value="SF1_C_Upf1"/>
    <property type="match status" value="1"/>
</dbReference>
<feature type="region of interest" description="Disordered" evidence="12">
    <location>
        <begin position="797"/>
        <end position="889"/>
    </location>
</feature>
<feature type="region of interest" description="Disordered" evidence="12">
    <location>
        <begin position="1102"/>
        <end position="1141"/>
    </location>
</feature>
<feature type="region of interest" description="Disordered" evidence="12">
    <location>
        <begin position="716"/>
        <end position="755"/>
    </location>
</feature>
<comment type="catalytic activity">
    <reaction evidence="11">
        <text>ATP + H2O = ADP + phosphate + H(+)</text>
        <dbReference type="Rhea" id="RHEA:13065"/>
        <dbReference type="ChEBI" id="CHEBI:15377"/>
        <dbReference type="ChEBI" id="CHEBI:15378"/>
        <dbReference type="ChEBI" id="CHEBI:30616"/>
        <dbReference type="ChEBI" id="CHEBI:43474"/>
        <dbReference type="ChEBI" id="CHEBI:456216"/>
        <dbReference type="EC" id="3.6.4.12"/>
    </reaction>
    <physiologicalReaction direction="left-to-right" evidence="11">
        <dbReference type="Rhea" id="RHEA:13066"/>
    </physiologicalReaction>
</comment>
<proteinExistence type="inferred from homology"/>
<protein>
    <recommendedName>
        <fullName evidence="4">DNA helicase</fullName>
        <ecNumber evidence="4">3.6.4.12</ecNumber>
    </recommendedName>
</protein>
<evidence type="ECO:0000259" key="14">
    <source>
        <dbReference type="SMART" id="SM00487"/>
    </source>
</evidence>
<dbReference type="GO" id="GO:0016787">
    <property type="term" value="F:hydrolase activity"/>
    <property type="evidence" value="ECO:0007669"/>
    <property type="project" value="UniProtKB-KW"/>
</dbReference>
<keyword evidence="10" id="KW-0539">Nucleus</keyword>
<keyword evidence="8" id="KW-0347">Helicase</keyword>
<feature type="compositionally biased region" description="Basic and acidic residues" evidence="12">
    <location>
        <begin position="1115"/>
        <end position="1128"/>
    </location>
</feature>
<reference evidence="15" key="1">
    <citation type="submission" date="2021-12" db="EMBL/GenBank/DDBJ databases">
        <title>Curvularia clavata genome.</title>
        <authorList>
            <person name="Cao Y."/>
        </authorList>
    </citation>
    <scope>NUCLEOTIDE SEQUENCE</scope>
    <source>
        <strain evidence="15">Yc1106</strain>
    </source>
</reference>
<dbReference type="InterPro" id="IPR048761">
    <property type="entry name" value="SMUBP-2_HCS1_1B"/>
</dbReference>
<feature type="region of interest" description="Disordered" evidence="12">
    <location>
        <begin position="1310"/>
        <end position="1386"/>
    </location>
</feature>
<dbReference type="CDD" id="cd18044">
    <property type="entry name" value="DEXXQc_SMUBP2"/>
    <property type="match status" value="1"/>
</dbReference>
<dbReference type="GO" id="GO:0005524">
    <property type="term" value="F:ATP binding"/>
    <property type="evidence" value="ECO:0007669"/>
    <property type="project" value="UniProtKB-KW"/>
</dbReference>
<evidence type="ECO:0000256" key="4">
    <source>
        <dbReference type="ARBA" id="ARBA00012551"/>
    </source>
</evidence>
<dbReference type="Pfam" id="PF13086">
    <property type="entry name" value="AAA_11"/>
    <property type="match status" value="1"/>
</dbReference>
<keyword evidence="16" id="KW-1185">Reference proteome</keyword>
<accession>A0A9Q8Z877</accession>
<dbReference type="EC" id="3.6.4.12" evidence="4"/>
<name>A0A9Q8Z877_CURCL</name>
<evidence type="ECO:0000256" key="10">
    <source>
        <dbReference type="ARBA" id="ARBA00023242"/>
    </source>
</evidence>
<evidence type="ECO:0000256" key="9">
    <source>
        <dbReference type="ARBA" id="ARBA00022840"/>
    </source>
</evidence>
<feature type="region of interest" description="Disordered" evidence="12">
    <location>
        <begin position="1031"/>
        <end position="1051"/>
    </location>
</feature>
<keyword evidence="7" id="KW-0378">Hydrolase</keyword>
<evidence type="ECO:0000256" key="11">
    <source>
        <dbReference type="ARBA" id="ARBA00048432"/>
    </source>
</evidence>
<keyword evidence="6" id="KW-0547">Nucleotide-binding</keyword>
<sequence length="1386" mass="153285">MSNPTDIPSFAASQLTLLDAELQAELSETNALLSSHTPTALARAGLAILNLTVSSIRTGLGGKTVVELGLDSAVVAKGEKPDIPEHGIRVGDIISVQDQPSGSAKKVEKKELEKKGVEGVVLRVRRENVEIVLDKEDADVPSGSKLWIVKLANDVTYKRMNQTMSRLQKLGDQEYTPFMRVLFGQASPSPLPSDLNDPSNPLHKLEWNDPSLNDSQKEAVRFALASREVALIHGPPGTGKTHTLIELILQLVKQKLRLLVCGPSNISVDNIVERLAPHKVPMVRLGHPARLLPSVLNHSLDVLTRTSEAAALVQDVRKEMDEKQSSIRKTRNAKERRQIYTELKELRQEYREREKGCVNNLVTGSKVVLATLHGAGGFHIKGQEFDVVIVDEASQALEAQCWVPLLWVKANKLVLAGDHLQLPPTIKSLNSKDAKSAKKSKEKKAKASEDDADRSLIKPLEGITLETTLFDRLLSLHGPSIKRMLTTQYRMHEKIMRFPSDELYDSKLIAADFVKERLLKDLKYEVEDTEDTREPLVFWDTQGGDFPEKTEDEGVIGKGGKGMSLGDSKCNEAEAALVRMHVGNLVNAGVKAEDIAVVTPYNAQLALLAGMLKEEYPGIELGSVDGFQGREKEAVIVSTVRSNTEHEVGFLGEKRRLNVAMTRPKRHLCVIGDSDTIGSWKAEAIRRGDLKISGPIPITEDTPLNDEEEKKYAENAARNEATHPPDTSLEEQRQQSVSPPRPLHSPPAVSDHPMPLRSNLVAEQSQQHEEAQEHPPVRSPLNMQPVTIIQRDSVVPQSGLASPTPFRSTPESAAAKNVQKKRKSGLRNVFRKMFGKKSPEPEHHQEEETTRRGHSYHHSDPGLLRSTPPTEARKSPSPAGPRISDLPVKELEPLHPLGQHLPYPMNVNAPPVSPPDEYLTFDVNRPDLGRRRATLPTIPSAVAHRHSLDESRPNMATWDERQEEDEISPSGIGIAVSSPFQATSKPDRRRSRSADALHDIAKGFASTERRRSAEIKYWRQSYMSASVYSRPGTARSAEPETLRSVQMQEPTFQEPEVGSFNEMSATLVQADDPQTPTSPEAEPPKHMEDAVEQVPVSNFNFGDLDNAVLVGPPPAEREPVHEPAKEEISPEQSLPSSSEKRVSIEERVARLETKYSDLETLTHRLSSRNNRQTIILENAPRNLRSRDRSTSVSASRSHSRSAPSIHQELRRQSSSAPVADEPVPVTNSPTWTAPVAHGPSNTEQAKALQDMHAKLELERNARIALEHRVQTFQDDLSNLHALVNKLIASGATTSPSYPTPSPDMLILSSSEDSQRMSCSTPRANSRNQDTNFYSHGAQHGWRHDSESVYSEDLAQRSSTEGVASPDEWITPKEEGFSGNEDEVMSV</sequence>
<dbReference type="GO" id="GO:0003723">
    <property type="term" value="F:RNA binding"/>
    <property type="evidence" value="ECO:0007669"/>
    <property type="project" value="InterPro"/>
</dbReference>
<evidence type="ECO:0000259" key="13">
    <source>
        <dbReference type="SMART" id="SM00382"/>
    </source>
</evidence>
<evidence type="ECO:0000256" key="6">
    <source>
        <dbReference type="ARBA" id="ARBA00022741"/>
    </source>
</evidence>
<feature type="compositionally biased region" description="Basic residues" evidence="12">
    <location>
        <begin position="818"/>
        <end position="835"/>
    </location>
</feature>
<dbReference type="Proteomes" id="UP001056012">
    <property type="component" value="Chromosome 4"/>
</dbReference>
<dbReference type="InterPro" id="IPR047187">
    <property type="entry name" value="SF1_C_Upf1"/>
</dbReference>
<dbReference type="SUPFAM" id="SSF52540">
    <property type="entry name" value="P-loop containing nucleoside triphosphate hydrolases"/>
    <property type="match status" value="1"/>
</dbReference>
<feature type="domain" description="AAA+ ATPase" evidence="13">
    <location>
        <begin position="226"/>
        <end position="490"/>
    </location>
</feature>
<organism evidence="15 16">
    <name type="scientific">Curvularia clavata</name>
    <dbReference type="NCBI Taxonomy" id="95742"/>
    <lineage>
        <taxon>Eukaryota</taxon>
        <taxon>Fungi</taxon>
        <taxon>Dikarya</taxon>
        <taxon>Ascomycota</taxon>
        <taxon>Pezizomycotina</taxon>
        <taxon>Dothideomycetes</taxon>
        <taxon>Pleosporomycetidae</taxon>
        <taxon>Pleosporales</taxon>
        <taxon>Pleosporineae</taxon>
        <taxon>Pleosporaceae</taxon>
        <taxon>Curvularia</taxon>
    </lineage>
</organism>
<dbReference type="OrthoDB" id="6513042at2759"/>
<feature type="domain" description="Helicase ATP-binding" evidence="14">
    <location>
        <begin position="208"/>
        <end position="517"/>
    </location>
</feature>
<comment type="subcellular location">
    <subcellularLocation>
        <location evidence="2">Cytoplasm</location>
    </subcellularLocation>
    <subcellularLocation>
        <location evidence="1">Nucleus</location>
    </subcellularLocation>
</comment>
<evidence type="ECO:0000256" key="12">
    <source>
        <dbReference type="SAM" id="MobiDB-lite"/>
    </source>
</evidence>
<dbReference type="InterPro" id="IPR041679">
    <property type="entry name" value="DNA2/NAM7-like_C"/>
</dbReference>
<evidence type="ECO:0000256" key="5">
    <source>
        <dbReference type="ARBA" id="ARBA00022490"/>
    </source>
</evidence>
<dbReference type="SMART" id="SM00487">
    <property type="entry name" value="DEXDc"/>
    <property type="match status" value="1"/>
</dbReference>
<dbReference type="InterPro" id="IPR041677">
    <property type="entry name" value="DNA2/NAM7_AAA_11"/>
</dbReference>
<dbReference type="GO" id="GO:0005737">
    <property type="term" value="C:cytoplasm"/>
    <property type="evidence" value="ECO:0007669"/>
    <property type="project" value="UniProtKB-SubCell"/>
</dbReference>
<evidence type="ECO:0000256" key="7">
    <source>
        <dbReference type="ARBA" id="ARBA00022801"/>
    </source>
</evidence>
<dbReference type="VEuPathDB" id="FungiDB:yc1106_05510"/>
<dbReference type="SMART" id="SM00382">
    <property type="entry name" value="AAA"/>
    <property type="match status" value="1"/>
</dbReference>
<dbReference type="Gene3D" id="3.40.50.300">
    <property type="entry name" value="P-loop containing nucleotide triphosphate hydrolases"/>
    <property type="match status" value="2"/>
</dbReference>
<dbReference type="Gene3D" id="2.40.30.270">
    <property type="match status" value="1"/>
</dbReference>
<feature type="region of interest" description="Disordered" evidence="12">
    <location>
        <begin position="1172"/>
        <end position="1242"/>
    </location>
</feature>
<dbReference type="GO" id="GO:0043139">
    <property type="term" value="F:5'-3' DNA helicase activity"/>
    <property type="evidence" value="ECO:0007669"/>
    <property type="project" value="TreeGrafter"/>
</dbReference>
<comment type="similarity">
    <text evidence="3">Belongs to the DNA2/NAM7 helicase family.</text>
</comment>
<evidence type="ECO:0000313" key="15">
    <source>
        <dbReference type="EMBL" id="USP78236.1"/>
    </source>
</evidence>
<dbReference type="InterPro" id="IPR014001">
    <property type="entry name" value="Helicase_ATP-bd"/>
</dbReference>
<dbReference type="EMBL" id="CP089277">
    <property type="protein sequence ID" value="USP78236.1"/>
    <property type="molecule type" value="Genomic_DNA"/>
</dbReference>
<feature type="region of interest" description="Disordered" evidence="12">
    <location>
        <begin position="431"/>
        <end position="451"/>
    </location>
</feature>
<keyword evidence="5" id="KW-0963">Cytoplasm</keyword>
<dbReference type="PANTHER" id="PTHR43788">
    <property type="entry name" value="DNA2/NAM7 HELICASE FAMILY MEMBER"/>
    <property type="match status" value="1"/>
</dbReference>
<evidence type="ECO:0000256" key="3">
    <source>
        <dbReference type="ARBA" id="ARBA00007913"/>
    </source>
</evidence>
<dbReference type="Pfam" id="PF21138">
    <property type="entry name" value="SMUBP-2_HCS1_1B"/>
    <property type="match status" value="1"/>
</dbReference>
<feature type="compositionally biased region" description="Polar residues" evidence="12">
    <location>
        <begin position="797"/>
        <end position="811"/>
    </location>
</feature>
<evidence type="ECO:0000256" key="8">
    <source>
        <dbReference type="ARBA" id="ARBA00022806"/>
    </source>
</evidence>
<evidence type="ECO:0000256" key="1">
    <source>
        <dbReference type="ARBA" id="ARBA00004123"/>
    </source>
</evidence>
<dbReference type="GO" id="GO:0005634">
    <property type="term" value="C:nucleus"/>
    <property type="evidence" value="ECO:0007669"/>
    <property type="project" value="UniProtKB-SubCell"/>
</dbReference>
<feature type="compositionally biased region" description="Polar residues" evidence="12">
    <location>
        <begin position="1310"/>
        <end position="1333"/>
    </location>
</feature>
<dbReference type="InterPro" id="IPR027417">
    <property type="entry name" value="P-loop_NTPase"/>
</dbReference>